<evidence type="ECO:0000313" key="1">
    <source>
        <dbReference type="EMBL" id="PWN49808.1"/>
    </source>
</evidence>
<sequence length="436" mass="48658">MSLSRFPRSPLSKSITGARCVRARAFSRCSPASTFVQTAADSSSGSNLVNDANSIQPLQPKPSPSVKDRAQQRIRQVDSITGRTAPSPFLTDRHHRQHSYLRISLTERCNLRCLYCMPEEGVELNPKANLLTTHEVQRLAKLFVEEGVNKIRLTGGEPTVRRDLVDIVSSLNELRPKGLRQIGLTSNGISLKRRLDQLIDAGLSHLNLSLDTLDPFKFEFMTRRRGLDAVMQSLDRALELGIESLKINVVVIKGLNDTKDVCDFVELTRKMPVTVRFIEYMPFDGNKWQVKKLVPYQELLKTIMAEYPDFKRFGQKDDPNDTSKHWKVDGFEGSVGFITSMTDNFCGTCNRLRVTADGNLKVCLFGNAEVSLRDAMRQGFLPDTPMFPGSKGPATDEELLQIIGAAVGRKHAKHAGMKDPSELARSINRPMITIGG</sequence>
<organism evidence="1 2">
    <name type="scientific">Violaceomyces palustris</name>
    <dbReference type="NCBI Taxonomy" id="1673888"/>
    <lineage>
        <taxon>Eukaryota</taxon>
        <taxon>Fungi</taxon>
        <taxon>Dikarya</taxon>
        <taxon>Basidiomycota</taxon>
        <taxon>Ustilaginomycotina</taxon>
        <taxon>Ustilaginomycetes</taxon>
        <taxon>Violaceomycetales</taxon>
        <taxon>Violaceomycetaceae</taxon>
        <taxon>Violaceomyces</taxon>
    </lineage>
</organism>
<reference evidence="1 2" key="1">
    <citation type="journal article" date="2018" name="Mol. Biol. Evol.">
        <title>Broad Genomic Sampling Reveals a Smut Pathogenic Ancestry of the Fungal Clade Ustilaginomycotina.</title>
        <authorList>
            <person name="Kijpornyongpan T."/>
            <person name="Mondo S.J."/>
            <person name="Barry K."/>
            <person name="Sandor L."/>
            <person name="Lee J."/>
            <person name="Lipzen A."/>
            <person name="Pangilinan J."/>
            <person name="LaButti K."/>
            <person name="Hainaut M."/>
            <person name="Henrissat B."/>
            <person name="Grigoriev I.V."/>
            <person name="Spatafora J.W."/>
            <person name="Aime M.C."/>
        </authorList>
    </citation>
    <scope>NUCLEOTIDE SEQUENCE [LARGE SCALE GENOMIC DNA]</scope>
    <source>
        <strain evidence="1 2">SA 807</strain>
    </source>
</reference>
<proteinExistence type="predicted"/>
<gene>
    <name evidence="1" type="ORF">IE53DRAFT_369459</name>
</gene>
<name>A0ACD0NVC4_9BASI</name>
<protein>
    <submittedName>
        <fullName evidence="1">Molybdenum cofactor biosynthesis protein 1</fullName>
    </submittedName>
</protein>
<dbReference type="EMBL" id="KZ820004">
    <property type="protein sequence ID" value="PWN49808.1"/>
    <property type="molecule type" value="Genomic_DNA"/>
</dbReference>
<keyword evidence="2" id="KW-1185">Reference proteome</keyword>
<accession>A0ACD0NVC4</accession>
<dbReference type="Proteomes" id="UP000245626">
    <property type="component" value="Unassembled WGS sequence"/>
</dbReference>
<evidence type="ECO:0000313" key="2">
    <source>
        <dbReference type="Proteomes" id="UP000245626"/>
    </source>
</evidence>